<protein>
    <submittedName>
        <fullName evidence="2">Uncharacterized protein</fullName>
    </submittedName>
</protein>
<evidence type="ECO:0000256" key="1">
    <source>
        <dbReference type="SAM" id="SignalP"/>
    </source>
</evidence>
<organism evidence="2 3">
    <name type="scientific">Hydnomerulius pinastri MD-312</name>
    <dbReference type="NCBI Taxonomy" id="994086"/>
    <lineage>
        <taxon>Eukaryota</taxon>
        <taxon>Fungi</taxon>
        <taxon>Dikarya</taxon>
        <taxon>Basidiomycota</taxon>
        <taxon>Agaricomycotina</taxon>
        <taxon>Agaricomycetes</taxon>
        <taxon>Agaricomycetidae</taxon>
        <taxon>Boletales</taxon>
        <taxon>Boletales incertae sedis</taxon>
        <taxon>Leucogyrophana</taxon>
    </lineage>
</organism>
<proteinExistence type="predicted"/>
<reference evidence="2 3" key="1">
    <citation type="submission" date="2014-04" db="EMBL/GenBank/DDBJ databases">
        <title>Evolutionary Origins and Diversification of the Mycorrhizal Mutualists.</title>
        <authorList>
            <consortium name="DOE Joint Genome Institute"/>
            <consortium name="Mycorrhizal Genomics Consortium"/>
            <person name="Kohler A."/>
            <person name="Kuo A."/>
            <person name="Nagy L.G."/>
            <person name="Floudas D."/>
            <person name="Copeland A."/>
            <person name="Barry K.W."/>
            <person name="Cichocki N."/>
            <person name="Veneault-Fourrey C."/>
            <person name="LaButti K."/>
            <person name="Lindquist E.A."/>
            <person name="Lipzen A."/>
            <person name="Lundell T."/>
            <person name="Morin E."/>
            <person name="Murat C."/>
            <person name="Riley R."/>
            <person name="Ohm R."/>
            <person name="Sun H."/>
            <person name="Tunlid A."/>
            <person name="Henrissat B."/>
            <person name="Grigoriev I.V."/>
            <person name="Hibbett D.S."/>
            <person name="Martin F."/>
        </authorList>
    </citation>
    <scope>NUCLEOTIDE SEQUENCE [LARGE SCALE GENOMIC DNA]</scope>
    <source>
        <strain evidence="2 3">MD-312</strain>
    </source>
</reference>
<accession>A0A0C9W150</accession>
<gene>
    <name evidence="2" type="ORF">HYDPIDRAFT_118356</name>
</gene>
<dbReference type="Proteomes" id="UP000053820">
    <property type="component" value="Unassembled WGS sequence"/>
</dbReference>
<dbReference type="Gene3D" id="3.40.50.1240">
    <property type="entry name" value="Phosphoglycerate mutase-like"/>
    <property type="match status" value="1"/>
</dbReference>
<keyword evidence="3" id="KW-1185">Reference proteome</keyword>
<dbReference type="InterPro" id="IPR029033">
    <property type="entry name" value="His_PPase_superfam"/>
</dbReference>
<dbReference type="HOGENOM" id="CLU_2346975_0_0_1"/>
<feature type="signal peptide" evidence="1">
    <location>
        <begin position="1"/>
        <end position="15"/>
    </location>
</feature>
<evidence type="ECO:0000313" key="2">
    <source>
        <dbReference type="EMBL" id="KIJ59593.1"/>
    </source>
</evidence>
<dbReference type="SUPFAM" id="SSF53254">
    <property type="entry name" value="Phosphoglycerate mutase-like"/>
    <property type="match status" value="1"/>
</dbReference>
<name>A0A0C9W150_9AGAM</name>
<dbReference type="OrthoDB" id="10262962at2759"/>
<keyword evidence="1" id="KW-0732">Signal</keyword>
<evidence type="ECO:0000313" key="3">
    <source>
        <dbReference type="Proteomes" id="UP000053820"/>
    </source>
</evidence>
<sequence length="97" mass="11269">MLFLVWCVPWSSEESAEWSADATWKYNYIWNTAQNASTYTSLTFGAFFTELSQNFKCIPSGQETHKVRFHFWHDGLMIGLASGLGFAKREETWETSR</sequence>
<dbReference type="AlphaFoldDB" id="A0A0C9W150"/>
<feature type="chain" id="PRO_5012384575" evidence="1">
    <location>
        <begin position="16"/>
        <end position="97"/>
    </location>
</feature>
<dbReference type="EMBL" id="KN839884">
    <property type="protein sequence ID" value="KIJ59593.1"/>
    <property type="molecule type" value="Genomic_DNA"/>
</dbReference>